<name>A0ABM8YKE7_9BACI</name>
<dbReference type="InterPro" id="IPR020476">
    <property type="entry name" value="Nudix_hydrolase"/>
</dbReference>
<dbReference type="RefSeq" id="WP_230500339.1">
    <property type="nucleotide sequence ID" value="NZ_CAKJTJ010000004.1"/>
</dbReference>
<dbReference type="SUPFAM" id="SSF55811">
    <property type="entry name" value="Nudix"/>
    <property type="match status" value="1"/>
</dbReference>
<dbReference type="PROSITE" id="PS51462">
    <property type="entry name" value="NUDIX"/>
    <property type="match status" value="1"/>
</dbReference>
<evidence type="ECO:0000259" key="3">
    <source>
        <dbReference type="PROSITE" id="PS51462"/>
    </source>
</evidence>
<dbReference type="PRINTS" id="PR00502">
    <property type="entry name" value="NUDIXFAMILY"/>
</dbReference>
<dbReference type="Gene3D" id="3.90.79.10">
    <property type="entry name" value="Nucleoside Triphosphate Pyrophosphohydrolase"/>
    <property type="match status" value="1"/>
</dbReference>
<gene>
    <name evidence="4" type="ORF">BACCIP111883_01180</name>
</gene>
<feature type="domain" description="Nudix hydrolase" evidence="3">
    <location>
        <begin position="3"/>
        <end position="130"/>
    </location>
</feature>
<organism evidence="4 5">
    <name type="scientific">Sutcliffiella rhizosphaerae</name>
    <dbReference type="NCBI Taxonomy" id="2880967"/>
    <lineage>
        <taxon>Bacteria</taxon>
        <taxon>Bacillati</taxon>
        <taxon>Bacillota</taxon>
        <taxon>Bacilli</taxon>
        <taxon>Bacillales</taxon>
        <taxon>Bacillaceae</taxon>
        <taxon>Sutcliffiella</taxon>
    </lineage>
</organism>
<reference evidence="4 5" key="1">
    <citation type="submission" date="2021-10" db="EMBL/GenBank/DDBJ databases">
        <authorList>
            <person name="Criscuolo A."/>
        </authorList>
    </citation>
    <scope>NUCLEOTIDE SEQUENCE [LARGE SCALE GENOMIC DNA]</scope>
    <source>
        <strain evidence="5">CIP 111883</strain>
    </source>
</reference>
<proteinExistence type="predicted"/>
<evidence type="ECO:0000256" key="1">
    <source>
        <dbReference type="ARBA" id="ARBA00001946"/>
    </source>
</evidence>
<evidence type="ECO:0000313" key="4">
    <source>
        <dbReference type="EMBL" id="CAG9620412.1"/>
    </source>
</evidence>
<dbReference type="InterPro" id="IPR015797">
    <property type="entry name" value="NUDIX_hydrolase-like_dom_sf"/>
</dbReference>
<dbReference type="PANTHER" id="PTHR43046:SF2">
    <property type="entry name" value="8-OXO-DGTP DIPHOSPHATASE-RELATED"/>
    <property type="match status" value="1"/>
</dbReference>
<comment type="caution">
    <text evidence="4">The sequence shown here is derived from an EMBL/GenBank/DDBJ whole genome shotgun (WGS) entry which is preliminary data.</text>
</comment>
<dbReference type="PANTHER" id="PTHR43046">
    <property type="entry name" value="GDP-MANNOSE MANNOSYL HYDROLASE"/>
    <property type="match status" value="1"/>
</dbReference>
<dbReference type="Proteomes" id="UP000789833">
    <property type="component" value="Unassembled WGS sequence"/>
</dbReference>
<comment type="cofactor">
    <cofactor evidence="1">
        <name>Mg(2+)</name>
        <dbReference type="ChEBI" id="CHEBI:18420"/>
    </cofactor>
</comment>
<evidence type="ECO:0000256" key="2">
    <source>
        <dbReference type="ARBA" id="ARBA00022801"/>
    </source>
</evidence>
<sequence>MTKWYGASGLCMNEQGQILMVLQGKLDEKKVWSIPSGGIEGNETYEECCIKELKEETGYEVKIIKPLFIKEGNTFGIDVVAHYFEVEVIGGEPEIKNPDNLIYEISWKSIDEIKRLEMSFPEDRQMLINYINEHVIEK</sequence>
<dbReference type="EMBL" id="CAKJTJ010000004">
    <property type="protein sequence ID" value="CAG9620412.1"/>
    <property type="molecule type" value="Genomic_DNA"/>
</dbReference>
<dbReference type="Pfam" id="PF00293">
    <property type="entry name" value="NUDIX"/>
    <property type="match status" value="1"/>
</dbReference>
<evidence type="ECO:0000313" key="5">
    <source>
        <dbReference type="Proteomes" id="UP000789833"/>
    </source>
</evidence>
<accession>A0ABM8YKE7</accession>
<dbReference type="CDD" id="cd02883">
    <property type="entry name" value="NUDIX_Hydrolase"/>
    <property type="match status" value="1"/>
</dbReference>
<dbReference type="InterPro" id="IPR000086">
    <property type="entry name" value="NUDIX_hydrolase_dom"/>
</dbReference>
<keyword evidence="2" id="KW-0378">Hydrolase</keyword>
<keyword evidence="5" id="KW-1185">Reference proteome</keyword>
<protein>
    <recommendedName>
        <fullName evidence="3">Nudix hydrolase domain-containing protein</fullName>
    </recommendedName>
</protein>